<dbReference type="InterPro" id="IPR001387">
    <property type="entry name" value="Cro/C1-type_HTH"/>
</dbReference>
<dbReference type="SUPFAM" id="SSF47413">
    <property type="entry name" value="lambda repressor-like DNA-binding domains"/>
    <property type="match status" value="1"/>
</dbReference>
<dbReference type="InterPro" id="IPR009875">
    <property type="entry name" value="PilZ_domain"/>
</dbReference>
<reference evidence="3" key="5">
    <citation type="submission" date="2024-05" db="EMBL/GenBank/DDBJ databases">
        <authorList>
            <person name="Sun Q."/>
            <person name="Sedlacek I."/>
        </authorList>
    </citation>
    <scope>NUCLEOTIDE SEQUENCE</scope>
    <source>
        <strain evidence="3">CCM 7327</strain>
    </source>
</reference>
<dbReference type="AlphaFoldDB" id="A0A4Q4IUT6"/>
<evidence type="ECO:0000313" key="4">
    <source>
        <dbReference type="EMBL" id="QOT73562.1"/>
    </source>
</evidence>
<reference evidence="5" key="3">
    <citation type="submission" date="2020-08" db="EMBL/GenBank/DDBJ databases">
        <title>Complete genome sequence of Sphingobium barthaii strain KK22, a high-molecular-weight polycyclic aromatic hydrocarbon-degrading soil bacterium.</title>
        <authorList>
            <person name="Mori J.F."/>
            <person name="Kanaly R.A."/>
        </authorList>
    </citation>
    <scope>NUCLEOTIDE SEQUENCE [LARGE SCALE GENOMIC DNA]</scope>
    <source>
        <strain evidence="5">KK22</strain>
    </source>
</reference>
<dbReference type="PANTHER" id="PTHR46797">
    <property type="entry name" value="HTH-TYPE TRANSCRIPTIONAL REGULATOR"/>
    <property type="match status" value="1"/>
</dbReference>
<accession>A0A4Q4IUT6</accession>
<dbReference type="InterPro" id="IPR050807">
    <property type="entry name" value="TransReg_Diox_bact_type"/>
</dbReference>
<keyword evidence="1" id="KW-0238">DNA-binding</keyword>
<reference evidence="6" key="2">
    <citation type="journal article" date="2019" name="Int. J. Syst. Evol. Microbiol.">
        <title>The Global Catalogue of Microorganisms (GCM) 10K type strain sequencing project: providing services to taxonomists for standard genome sequencing and annotation.</title>
        <authorList>
            <consortium name="The Broad Institute Genomics Platform"/>
            <consortium name="The Broad Institute Genome Sequencing Center for Infectious Disease"/>
            <person name="Wu L."/>
            <person name="Ma J."/>
        </authorList>
    </citation>
    <scope>NUCLEOTIDE SEQUENCE [LARGE SCALE GENOMIC DNA]</scope>
    <source>
        <strain evidence="6">CCM 7327</strain>
    </source>
</reference>
<dbReference type="EMBL" id="BMDU01000006">
    <property type="protein sequence ID" value="GFZ96506.1"/>
    <property type="molecule type" value="Genomic_DNA"/>
</dbReference>
<reference evidence="3" key="1">
    <citation type="journal article" date="2014" name="Int. J. Syst. Evol. Microbiol.">
        <title>Complete genome of a new Firmicutes species belonging to the dominant human colonic microbiota ('Ruminococcus bicirculans') reveals two chromosomes and a selective capacity to utilize plant glucans.</title>
        <authorList>
            <consortium name="NISC Comparative Sequencing Program"/>
            <person name="Wegmann U."/>
            <person name="Louis P."/>
            <person name="Goesmann A."/>
            <person name="Henrissat B."/>
            <person name="Duncan S.H."/>
            <person name="Flint H.J."/>
        </authorList>
    </citation>
    <scope>NUCLEOTIDE SEQUENCE</scope>
    <source>
        <strain evidence="3">CCM 7327</strain>
    </source>
</reference>
<dbReference type="PROSITE" id="PS50943">
    <property type="entry name" value="HTH_CROC1"/>
    <property type="match status" value="1"/>
</dbReference>
<evidence type="ECO:0000259" key="2">
    <source>
        <dbReference type="PROSITE" id="PS50943"/>
    </source>
</evidence>
<feature type="domain" description="HTH cro/C1-type" evidence="2">
    <location>
        <begin position="130"/>
        <end position="184"/>
    </location>
</feature>
<dbReference type="GO" id="GO:0005829">
    <property type="term" value="C:cytosol"/>
    <property type="evidence" value="ECO:0007669"/>
    <property type="project" value="TreeGrafter"/>
</dbReference>
<name>A0A4Q4IUT6_SPHSA</name>
<dbReference type="GO" id="GO:0003700">
    <property type="term" value="F:DNA-binding transcription factor activity"/>
    <property type="evidence" value="ECO:0007669"/>
    <property type="project" value="TreeGrafter"/>
</dbReference>
<dbReference type="Pfam" id="PF07238">
    <property type="entry name" value="PilZ"/>
    <property type="match status" value="1"/>
</dbReference>
<dbReference type="KEGG" id="sbar:H5V43_20350"/>
<dbReference type="Gene3D" id="2.40.10.220">
    <property type="entry name" value="predicted glycosyltransferase like domains"/>
    <property type="match status" value="1"/>
</dbReference>
<proteinExistence type="predicted"/>
<dbReference type="GO" id="GO:0035438">
    <property type="term" value="F:cyclic-di-GMP binding"/>
    <property type="evidence" value="ECO:0007669"/>
    <property type="project" value="InterPro"/>
</dbReference>
<gene>
    <name evidence="3" type="ORF">GCM10019071_28630</name>
    <name evidence="4" type="ORF">H5V43_20350</name>
</gene>
<evidence type="ECO:0000313" key="5">
    <source>
        <dbReference type="Proteomes" id="UP000593663"/>
    </source>
</evidence>
<dbReference type="Pfam" id="PF13560">
    <property type="entry name" value="HTH_31"/>
    <property type="match status" value="1"/>
</dbReference>
<protein>
    <submittedName>
        <fullName evidence="4">Helix-turn-helix domain-containing protein</fullName>
    </submittedName>
</protein>
<dbReference type="Proteomes" id="UP000593663">
    <property type="component" value="Chromosome 2"/>
</dbReference>
<organism evidence="4 5">
    <name type="scientific">Sphingobium fuliginis (strain ATCC 27551)</name>
    <dbReference type="NCBI Taxonomy" id="336203"/>
    <lineage>
        <taxon>Bacteria</taxon>
        <taxon>Pseudomonadati</taxon>
        <taxon>Pseudomonadota</taxon>
        <taxon>Alphaproteobacteria</taxon>
        <taxon>Sphingomonadales</taxon>
        <taxon>Sphingomonadaceae</taxon>
        <taxon>Sphingobium</taxon>
    </lineage>
</organism>
<evidence type="ECO:0000313" key="6">
    <source>
        <dbReference type="Proteomes" id="UP000628109"/>
    </source>
</evidence>
<sequence length="236" mass="25919">MPIPAIVDQPPESENRRDAARWRIRLELPGTSDGASTNVVIHDISTAGMLIETRSTLEIGQSIMLSLPDADRVVARVVWQNETLFGCRFETSLPQGAVSAIRLRSPGRDDVEPAADPPEEAAAEGLGERLLRLRHEKGLSRTALSERTGFSKPTIWGWETGRTTPRRENLRILAAVFGLSEQQLLYGKGRPPLRETDASGAEAYARSLKEVIDQAKTRIAEAAGVSKLKVQISIEF</sequence>
<dbReference type="CDD" id="cd00093">
    <property type="entry name" value="HTH_XRE"/>
    <property type="match status" value="1"/>
</dbReference>
<dbReference type="PANTHER" id="PTHR46797:SF1">
    <property type="entry name" value="METHYLPHOSPHONATE SYNTHASE"/>
    <property type="match status" value="1"/>
</dbReference>
<dbReference type="Gene3D" id="1.10.260.40">
    <property type="entry name" value="lambda repressor-like DNA-binding domains"/>
    <property type="match status" value="1"/>
</dbReference>
<reference evidence="4" key="4">
    <citation type="journal article" date="2021" name="Microbiol. Resour. Announc.">
        <title>Complete Genome Sequence of Sphingobium barthaii KK22, a High-Molecular-Weight Polycyclic Aromatic Hydrocarbon-Degrading Soil Bacterium.</title>
        <authorList>
            <person name="Mori J.F."/>
            <person name="Kanaly R.A."/>
        </authorList>
    </citation>
    <scope>NUCLEOTIDE SEQUENCE</scope>
    <source>
        <strain evidence="4">KK22</strain>
    </source>
</reference>
<evidence type="ECO:0000313" key="3">
    <source>
        <dbReference type="EMBL" id="GFZ96506.1"/>
    </source>
</evidence>
<dbReference type="SMART" id="SM00530">
    <property type="entry name" value="HTH_XRE"/>
    <property type="match status" value="1"/>
</dbReference>
<evidence type="ECO:0000256" key="1">
    <source>
        <dbReference type="ARBA" id="ARBA00023125"/>
    </source>
</evidence>
<dbReference type="EMBL" id="CP060036">
    <property type="protein sequence ID" value="QOT73562.1"/>
    <property type="molecule type" value="Genomic_DNA"/>
</dbReference>
<dbReference type="Proteomes" id="UP000628109">
    <property type="component" value="Unassembled WGS sequence"/>
</dbReference>
<dbReference type="SUPFAM" id="SSF141371">
    <property type="entry name" value="PilZ domain-like"/>
    <property type="match status" value="1"/>
</dbReference>
<dbReference type="RefSeq" id="WP_025549504.1">
    <property type="nucleotide sequence ID" value="NZ_BATN01000045.1"/>
</dbReference>
<keyword evidence="6" id="KW-1185">Reference proteome</keyword>
<dbReference type="GO" id="GO:0003677">
    <property type="term" value="F:DNA binding"/>
    <property type="evidence" value="ECO:0007669"/>
    <property type="project" value="UniProtKB-KW"/>
</dbReference>
<dbReference type="InterPro" id="IPR010982">
    <property type="entry name" value="Lambda_DNA-bd_dom_sf"/>
</dbReference>